<evidence type="ECO:0000256" key="3">
    <source>
        <dbReference type="ARBA" id="ARBA00012663"/>
    </source>
</evidence>
<evidence type="ECO:0000313" key="8">
    <source>
        <dbReference type="EMBL" id="SVA55340.1"/>
    </source>
</evidence>
<dbReference type="SUPFAM" id="SSF51445">
    <property type="entry name" value="(Trans)glycosidases"/>
    <property type="match status" value="1"/>
</dbReference>
<comment type="similarity">
    <text evidence="2">Belongs to the glycosyl hydrolase 3 family.</text>
</comment>
<dbReference type="GO" id="GO:0004563">
    <property type="term" value="F:beta-N-acetylhexosaminidase activity"/>
    <property type="evidence" value="ECO:0007669"/>
    <property type="project" value="UniProtKB-EC"/>
</dbReference>
<comment type="catalytic activity">
    <reaction evidence="1">
        <text>Hydrolysis of terminal non-reducing N-acetyl-D-hexosamine residues in N-acetyl-beta-D-hexosaminides.</text>
        <dbReference type="EC" id="3.2.1.52"/>
    </reaction>
</comment>
<dbReference type="InterPro" id="IPR050226">
    <property type="entry name" value="NagZ_Beta-hexosaminidase"/>
</dbReference>
<evidence type="ECO:0000256" key="5">
    <source>
        <dbReference type="ARBA" id="ARBA00023295"/>
    </source>
</evidence>
<dbReference type="Pfam" id="PF00933">
    <property type="entry name" value="Glyco_hydro_3"/>
    <property type="match status" value="1"/>
</dbReference>
<dbReference type="InterPro" id="IPR036962">
    <property type="entry name" value="Glyco_hydro_3_N_sf"/>
</dbReference>
<dbReference type="PANTHER" id="PTHR30480:SF13">
    <property type="entry name" value="BETA-HEXOSAMINIDASE"/>
    <property type="match status" value="1"/>
</dbReference>
<keyword evidence="5" id="KW-0326">Glycosidase</keyword>
<accession>A0A381WSA6</accession>
<dbReference type="Pfam" id="PF00144">
    <property type="entry name" value="Beta-lactamase"/>
    <property type="match status" value="1"/>
</dbReference>
<dbReference type="PROSITE" id="PS51257">
    <property type="entry name" value="PROKAR_LIPOPROTEIN"/>
    <property type="match status" value="1"/>
</dbReference>
<dbReference type="InterPro" id="IPR001764">
    <property type="entry name" value="Glyco_hydro_3_N"/>
</dbReference>
<feature type="domain" description="Glycoside hydrolase family 3 N-terminal" evidence="7">
    <location>
        <begin position="38"/>
        <end position="357"/>
    </location>
</feature>
<reference evidence="8" key="1">
    <citation type="submission" date="2018-05" db="EMBL/GenBank/DDBJ databases">
        <authorList>
            <person name="Lanie J.A."/>
            <person name="Ng W.-L."/>
            <person name="Kazmierczak K.M."/>
            <person name="Andrzejewski T.M."/>
            <person name="Davidsen T.M."/>
            <person name="Wayne K.J."/>
            <person name="Tettelin H."/>
            <person name="Glass J.I."/>
            <person name="Rusch D."/>
            <person name="Podicherti R."/>
            <person name="Tsui H.-C.T."/>
            <person name="Winkler M.E."/>
        </authorList>
    </citation>
    <scope>NUCLEOTIDE SEQUENCE</scope>
</reference>
<evidence type="ECO:0000256" key="2">
    <source>
        <dbReference type="ARBA" id="ARBA00005336"/>
    </source>
</evidence>
<name>A0A381WSA6_9ZZZZ</name>
<keyword evidence="4" id="KW-0378">Hydrolase</keyword>
<feature type="domain" description="Beta-lactamase-related" evidence="6">
    <location>
        <begin position="607"/>
        <end position="800"/>
    </location>
</feature>
<dbReference type="InterPro" id="IPR036881">
    <property type="entry name" value="Glyco_hydro_3_C_sf"/>
</dbReference>
<dbReference type="EMBL" id="UINC01012709">
    <property type="protein sequence ID" value="SVA55340.1"/>
    <property type="molecule type" value="Genomic_DNA"/>
</dbReference>
<sequence length="806" mass="89346">MDKRRILLGLVIILSACAGPGQFNPKQSWAESTLNKLTLREKIAQMMVYSMNMRYMNYESNQWQEIQQHLATDGIGVLHIWFGDAGSALTMLNKIQVESKVPILVDADIESGLGRRYPGAVTLPPMMAIAATGEPHFAYEAGRIAAEESRAVGIHFNLSPVVDVNNNPKNPIINTRSFGENPDSVDRYSIEYIRGLHDYGMLSTAKHFPGHGDTETDSHSALAQIPSDSSRLWTIELPPFKSAIDAGVDAVMVAHVNAPDFQDHAQDPATLSKFWMQDILRGQLGFKGVIITDAMRMGGIIKNYSDEYALVATIRAGSDIIIQNMNLKKSIDTVERAVIDGVILEEQINESALKVLKMKERLGLHQDRLIKTDYTYREIGKAENFKMAEEIALRAITLVKNEENVLPLSPGIDDTLYVVDLYDGPNNHSESSLTRQLKDVGSNRRVISFQIDKSDSTVVADFILDQIPVNGLVFLNAFANPVEHKDDIFLPKVEADFINRLIRKCEKVVITSFGSPYLIQDFPDAPVYICAYKGSGILQTAVANALKGEADITGILPVSIPGVAERGTGIQVKSKKWLNSNSTWVPGKILKKVLATEINAKIEPVKSMLAEAVTDTAFPGGVLLAAKDGQIFLHEAFGYHTYNKTEAVTRGDIYDLASITKVIATTSAIMRLIDQKKISLDDKVVDHLPKFIGKQSNHFNQKSQTTIRHLMTHTAGLPPFKQYFFMESDVQTRLDSVMNTEPQFGLEEKIVYSDVGLITLGKLVEAVAQIPLDLLVDSLVFKPLGMTSTYYNPPRDRMKRIVPTEI</sequence>
<dbReference type="EC" id="3.2.1.52" evidence="3"/>
<dbReference type="GO" id="GO:0009254">
    <property type="term" value="P:peptidoglycan turnover"/>
    <property type="evidence" value="ECO:0007669"/>
    <property type="project" value="TreeGrafter"/>
</dbReference>
<evidence type="ECO:0000259" key="7">
    <source>
        <dbReference type="Pfam" id="PF00933"/>
    </source>
</evidence>
<gene>
    <name evidence="8" type="ORF">METZ01_LOCUS108194</name>
</gene>
<proteinExistence type="inferred from homology"/>
<evidence type="ECO:0000256" key="1">
    <source>
        <dbReference type="ARBA" id="ARBA00001231"/>
    </source>
</evidence>
<dbReference type="InterPro" id="IPR001466">
    <property type="entry name" value="Beta-lactam-related"/>
</dbReference>
<feature type="non-terminal residue" evidence="8">
    <location>
        <position position="806"/>
    </location>
</feature>
<dbReference type="PANTHER" id="PTHR30480">
    <property type="entry name" value="BETA-HEXOSAMINIDASE-RELATED"/>
    <property type="match status" value="1"/>
</dbReference>
<dbReference type="Gene3D" id="3.40.710.10">
    <property type="entry name" value="DD-peptidase/beta-lactamase superfamily"/>
    <property type="match status" value="1"/>
</dbReference>
<dbReference type="InterPro" id="IPR012338">
    <property type="entry name" value="Beta-lactam/transpept-like"/>
</dbReference>
<evidence type="ECO:0000256" key="4">
    <source>
        <dbReference type="ARBA" id="ARBA00022801"/>
    </source>
</evidence>
<evidence type="ECO:0000259" key="6">
    <source>
        <dbReference type="Pfam" id="PF00144"/>
    </source>
</evidence>
<organism evidence="8">
    <name type="scientific">marine metagenome</name>
    <dbReference type="NCBI Taxonomy" id="408172"/>
    <lineage>
        <taxon>unclassified sequences</taxon>
        <taxon>metagenomes</taxon>
        <taxon>ecological metagenomes</taxon>
    </lineage>
</organism>
<dbReference type="Gene3D" id="3.20.20.300">
    <property type="entry name" value="Glycoside hydrolase, family 3, N-terminal domain"/>
    <property type="match status" value="1"/>
</dbReference>
<dbReference type="GO" id="GO:0005975">
    <property type="term" value="P:carbohydrate metabolic process"/>
    <property type="evidence" value="ECO:0007669"/>
    <property type="project" value="InterPro"/>
</dbReference>
<dbReference type="SUPFAM" id="SSF56601">
    <property type="entry name" value="beta-lactamase/transpeptidase-like"/>
    <property type="match status" value="1"/>
</dbReference>
<dbReference type="InterPro" id="IPR017853">
    <property type="entry name" value="GH"/>
</dbReference>
<protein>
    <recommendedName>
        <fullName evidence="3">beta-N-acetylhexosaminidase</fullName>
        <ecNumber evidence="3">3.2.1.52</ecNumber>
    </recommendedName>
</protein>
<dbReference type="AlphaFoldDB" id="A0A381WSA6"/>
<dbReference type="Gene3D" id="3.40.50.1700">
    <property type="entry name" value="Glycoside hydrolase family 3 C-terminal domain"/>
    <property type="match status" value="1"/>
</dbReference>
<dbReference type="SUPFAM" id="SSF52279">
    <property type="entry name" value="Beta-D-glucan exohydrolase, C-terminal domain"/>
    <property type="match status" value="1"/>
</dbReference>